<dbReference type="SUPFAM" id="SSF53720">
    <property type="entry name" value="ALDH-like"/>
    <property type="match status" value="1"/>
</dbReference>
<dbReference type="PANTHER" id="PTHR42804:SF1">
    <property type="entry name" value="ALDEHYDE DEHYDROGENASE-RELATED"/>
    <property type="match status" value="1"/>
</dbReference>
<evidence type="ECO:0000313" key="4">
    <source>
        <dbReference type="EMBL" id="APA90525.1"/>
    </source>
</evidence>
<dbReference type="GO" id="GO:0016620">
    <property type="term" value="F:oxidoreductase activity, acting on the aldehyde or oxo group of donors, NAD or NADP as acceptor"/>
    <property type="evidence" value="ECO:0007669"/>
    <property type="project" value="InterPro"/>
</dbReference>
<dbReference type="CDD" id="cd07138">
    <property type="entry name" value="ALDH_CddD_SSP0762"/>
    <property type="match status" value="1"/>
</dbReference>
<keyword evidence="5" id="KW-1185">Reference proteome</keyword>
<name>A0A1I9YWD1_9BURK</name>
<dbReference type="Pfam" id="PF00171">
    <property type="entry name" value="Aldedh"/>
    <property type="match status" value="1"/>
</dbReference>
<dbReference type="EMBL" id="CP017565">
    <property type="protein sequence ID" value="APA90525.1"/>
    <property type="molecule type" value="Genomic_DNA"/>
</dbReference>
<evidence type="ECO:0000256" key="2">
    <source>
        <dbReference type="ARBA" id="ARBA00023002"/>
    </source>
</evidence>
<geneLocation type="plasmid" evidence="4 5">
    <name>pl2WSM5005</name>
</geneLocation>
<gene>
    <name evidence="4" type="ORF">BJG93_33745</name>
</gene>
<dbReference type="InterPro" id="IPR016161">
    <property type="entry name" value="Ald_DH/histidinol_DH"/>
</dbReference>
<dbReference type="AlphaFoldDB" id="A0A1I9YWD1"/>
<keyword evidence="4" id="KW-0614">Plasmid</keyword>
<evidence type="ECO:0000256" key="1">
    <source>
        <dbReference type="ARBA" id="ARBA00009986"/>
    </source>
</evidence>
<reference evidence="4" key="1">
    <citation type="submission" date="2016-09" db="EMBL/GenBank/DDBJ databases">
        <title>The Complete Genome of Burkholderia sprentiae wsm5005.</title>
        <authorList>
            <person name="De Meyer S."/>
            <person name="Wang P."/>
            <person name="Terpolilli J."/>
        </authorList>
    </citation>
    <scope>NUCLEOTIDE SEQUENCE [LARGE SCALE GENOMIC DNA]</scope>
    <source>
        <strain evidence="4">WSM5005</strain>
        <plasmid evidence="4">pl2WSM5005</plasmid>
    </source>
</reference>
<dbReference type="InterPro" id="IPR016163">
    <property type="entry name" value="Ald_DH_C"/>
</dbReference>
<organism evidence="4 5">
    <name type="scientific">Paraburkholderia sprentiae WSM5005</name>
    <dbReference type="NCBI Taxonomy" id="754502"/>
    <lineage>
        <taxon>Bacteria</taxon>
        <taxon>Pseudomonadati</taxon>
        <taxon>Pseudomonadota</taxon>
        <taxon>Betaproteobacteria</taxon>
        <taxon>Burkholderiales</taxon>
        <taxon>Burkholderiaceae</taxon>
        <taxon>Paraburkholderia</taxon>
    </lineage>
</organism>
<accession>A0A1I9YWD1</accession>
<sequence length="481" mass="51881">MRKLSRFYIDGHWVTPLAGSESKVFEVYSPITELLSGQVLLGSSGDVDNAVRAAKKALETFSATSKLERIELLRRIAEEYRKRHDDFSEAVAEEIGCPPWLAKDGQFTLPEMHLKAGIDLLGSYQFEHTQGTTLIRQQPVGVCGLITPWNWPILQIMVKLAPALATGCTVVWKPSEYSSFSAQILAEVLDAAAVPPGVFNMVFGDGSCVGHAISSHADVAMVSVTGSTRAGIEVARQAAFTVKRVHQELGGKGPNILLEDADFETAITSGVQYVMLNSGQNCTSPTRLLVPRSRLDEAEAIAMKVATGMKVGPPEAEAMIGPVANKQQWERVQHMIQRGIDEGARLVLGGTGRPEGVERGYFVRPTIFSDVSNQMAIAQEEIFGPVLSIIPYDSVEDAISMANDSEFGLAAYVHSARHDAAMQVASRIVSGQIYINGDMNLYDVTVPFGGRKMSGNGKEFGAAGFDAFTESVAYLGFGTAS</sequence>
<dbReference type="KEGG" id="pspw:BJG93_33745"/>
<reference evidence="4" key="2">
    <citation type="submission" date="2021-06" db="EMBL/GenBank/DDBJ databases">
        <authorList>
            <person name="Rogers T.H."/>
            <person name="Ramsay J.P."/>
            <person name="Wang P."/>
            <person name="Terpolilli J."/>
        </authorList>
    </citation>
    <scope>NUCLEOTIDE SEQUENCE</scope>
    <source>
        <strain evidence="4">WSM5005</strain>
        <plasmid evidence="4">pl2WSM5005</plasmid>
    </source>
</reference>
<dbReference type="RefSeq" id="WP_027193661.1">
    <property type="nucleotide sequence ID" value="NZ_CP017565.2"/>
</dbReference>
<dbReference type="Gene3D" id="3.40.605.10">
    <property type="entry name" value="Aldehyde Dehydrogenase, Chain A, domain 1"/>
    <property type="match status" value="1"/>
</dbReference>
<protein>
    <submittedName>
        <fullName evidence="4">Aldehyde dehydrogenase family protein</fullName>
    </submittedName>
</protein>
<dbReference type="OrthoDB" id="6187633at2"/>
<comment type="similarity">
    <text evidence="1">Belongs to the aldehyde dehydrogenase family.</text>
</comment>
<evidence type="ECO:0000313" key="5">
    <source>
        <dbReference type="Proteomes" id="UP000179860"/>
    </source>
</evidence>
<keyword evidence="2" id="KW-0560">Oxidoreductase</keyword>
<proteinExistence type="inferred from homology"/>
<dbReference type="PANTHER" id="PTHR42804">
    <property type="entry name" value="ALDEHYDE DEHYDROGENASE"/>
    <property type="match status" value="1"/>
</dbReference>
<dbReference type="InterPro" id="IPR015590">
    <property type="entry name" value="Aldehyde_DH_dom"/>
</dbReference>
<dbReference type="Proteomes" id="UP000179860">
    <property type="component" value="Plasmid pl2WSM5005"/>
</dbReference>
<dbReference type="InterPro" id="IPR016162">
    <property type="entry name" value="Ald_DH_N"/>
</dbReference>
<evidence type="ECO:0000259" key="3">
    <source>
        <dbReference type="Pfam" id="PF00171"/>
    </source>
</evidence>
<dbReference type="Gene3D" id="3.40.309.10">
    <property type="entry name" value="Aldehyde Dehydrogenase, Chain A, domain 2"/>
    <property type="match status" value="1"/>
</dbReference>
<feature type="domain" description="Aldehyde dehydrogenase" evidence="3">
    <location>
        <begin position="20"/>
        <end position="471"/>
    </location>
</feature>